<reference evidence="2 3" key="1">
    <citation type="submission" date="2023-11" db="EMBL/GenBank/DDBJ databases">
        <title>Paucibacter sp. nov., isolated from fresh soil in Korea.</title>
        <authorList>
            <person name="Le N.T.T."/>
        </authorList>
    </citation>
    <scope>NUCLEOTIDE SEQUENCE [LARGE SCALE GENOMIC DNA]</scope>
    <source>
        <strain evidence="2 3">R3-3</strain>
    </source>
</reference>
<gene>
    <name evidence="2" type="ORF">SNE35_29220</name>
</gene>
<dbReference type="EMBL" id="JAXCLA010000011">
    <property type="protein sequence ID" value="MDY0748614.1"/>
    <property type="molecule type" value="Genomic_DNA"/>
</dbReference>
<name>A0ABU5DR74_9BURK</name>
<evidence type="ECO:0000313" key="2">
    <source>
        <dbReference type="EMBL" id="MDY0748614.1"/>
    </source>
</evidence>
<keyword evidence="3" id="KW-1185">Reference proteome</keyword>
<evidence type="ECO:0000313" key="3">
    <source>
        <dbReference type="Proteomes" id="UP001285263"/>
    </source>
</evidence>
<feature type="region of interest" description="Disordered" evidence="1">
    <location>
        <begin position="1"/>
        <end position="21"/>
    </location>
</feature>
<comment type="caution">
    <text evidence="2">The sequence shown here is derived from an EMBL/GenBank/DDBJ whole genome shotgun (WGS) entry which is preliminary data.</text>
</comment>
<feature type="compositionally biased region" description="Basic and acidic residues" evidence="1">
    <location>
        <begin position="1"/>
        <end position="12"/>
    </location>
</feature>
<dbReference type="RefSeq" id="WP_320426582.1">
    <property type="nucleotide sequence ID" value="NZ_JAXCLA010000011.1"/>
</dbReference>
<protein>
    <submittedName>
        <fullName evidence="2">Uncharacterized protein</fullName>
    </submittedName>
</protein>
<evidence type="ECO:0000256" key="1">
    <source>
        <dbReference type="SAM" id="MobiDB-lite"/>
    </source>
</evidence>
<accession>A0ABU5DR74</accession>
<dbReference type="Proteomes" id="UP001285263">
    <property type="component" value="Unassembled WGS sequence"/>
</dbReference>
<proteinExistence type="predicted"/>
<sequence>MSKTRPRPDDTPKPLSRKRRIREVLQRQWMERELQFFPQPDPPQYKPLG</sequence>
<organism evidence="2 3">
    <name type="scientific">Roseateles agri</name>
    <dbReference type="NCBI Taxonomy" id="3098619"/>
    <lineage>
        <taxon>Bacteria</taxon>
        <taxon>Pseudomonadati</taxon>
        <taxon>Pseudomonadota</taxon>
        <taxon>Betaproteobacteria</taxon>
        <taxon>Burkholderiales</taxon>
        <taxon>Sphaerotilaceae</taxon>
        <taxon>Roseateles</taxon>
    </lineage>
</organism>